<feature type="non-terminal residue" evidence="1">
    <location>
        <position position="1"/>
    </location>
</feature>
<dbReference type="EMBL" id="SNRW01031870">
    <property type="protein sequence ID" value="KAA6357132.1"/>
    <property type="molecule type" value="Genomic_DNA"/>
</dbReference>
<name>A0A5J4TGT8_9EUKA</name>
<evidence type="ECO:0000313" key="2">
    <source>
        <dbReference type="Proteomes" id="UP000324800"/>
    </source>
</evidence>
<dbReference type="Proteomes" id="UP000324800">
    <property type="component" value="Unassembled WGS sequence"/>
</dbReference>
<dbReference type="AlphaFoldDB" id="A0A5J4TGT8"/>
<accession>A0A5J4TGT8</accession>
<sequence>TSTIDGMSTITGQSFVKSGGTDQQLLLANGSTKPLSDFIDSIDSQQFVDKSTDQTIGGNKIFSLEVRAPTFKLPGYSSDYVVMSGAMKNKSHFVLTDEVDQTVAGTKTFSNNITAPAFIKSGGTDQQVLLANGSTKPLSEFSGGSVEDSNYVKKTGELLQLIDGRLRKGQDDTEELSEDDEDYVTRAEVQRNFVDKSTTQGIIGAKTFYNSVTANGFVKSGGTNQQVLLANGSTKSLSEFSGGGGDMSNYVKKIGADLQVINGKLRKGQDDGEESEDDEDYLTRGEYNTNTNQILNNYCVRKTGQNTQSVRGRLLYVNPFGIEDDESQDLTDTTYPTWREISNAITSQFYNFYQVLTPPVMESGFTATQSIFIKINNQMYFFYLVVKPNTTIQASQGRDLCTVNPPPLYALFRNLNSG</sequence>
<organism evidence="1 2">
    <name type="scientific">Streblomastix strix</name>
    <dbReference type="NCBI Taxonomy" id="222440"/>
    <lineage>
        <taxon>Eukaryota</taxon>
        <taxon>Metamonada</taxon>
        <taxon>Preaxostyla</taxon>
        <taxon>Oxymonadida</taxon>
        <taxon>Streblomastigidae</taxon>
        <taxon>Streblomastix</taxon>
    </lineage>
</organism>
<reference evidence="1 2" key="1">
    <citation type="submission" date="2019-03" db="EMBL/GenBank/DDBJ databases">
        <title>Single cell metagenomics reveals metabolic interactions within the superorganism composed of flagellate Streblomastix strix and complex community of Bacteroidetes bacteria on its surface.</title>
        <authorList>
            <person name="Treitli S.C."/>
            <person name="Kolisko M."/>
            <person name="Husnik F."/>
            <person name="Keeling P."/>
            <person name="Hampl V."/>
        </authorList>
    </citation>
    <scope>NUCLEOTIDE SEQUENCE [LARGE SCALE GENOMIC DNA]</scope>
    <source>
        <strain evidence="1">ST1C</strain>
    </source>
</reference>
<protein>
    <submittedName>
        <fullName evidence="1">Uncharacterized protein</fullName>
    </submittedName>
</protein>
<feature type="non-terminal residue" evidence="1">
    <location>
        <position position="418"/>
    </location>
</feature>
<gene>
    <name evidence="1" type="ORF">EZS28_047341</name>
</gene>
<proteinExistence type="predicted"/>
<evidence type="ECO:0000313" key="1">
    <source>
        <dbReference type="EMBL" id="KAA6357132.1"/>
    </source>
</evidence>
<comment type="caution">
    <text evidence="1">The sequence shown here is derived from an EMBL/GenBank/DDBJ whole genome shotgun (WGS) entry which is preliminary data.</text>
</comment>